<evidence type="ECO:0000313" key="4">
    <source>
        <dbReference type="EMBL" id="KPX08338.1"/>
    </source>
</evidence>
<dbReference type="SUPFAM" id="SSF52540">
    <property type="entry name" value="P-loop containing nucleoside triphosphate hydrolases"/>
    <property type="match status" value="1"/>
</dbReference>
<evidence type="ECO:0000259" key="3">
    <source>
        <dbReference type="PROSITE" id="PS50045"/>
    </source>
</evidence>
<sequence>MPMPVQARFLRVLQERCVQPLGSSELYPVDIRLISATNRTLRDQV</sequence>
<reference evidence="4 5" key="1">
    <citation type="submission" date="2015-09" db="EMBL/GenBank/DDBJ databases">
        <title>Genome announcement of multiple Pseudomonas syringae strains.</title>
        <authorList>
            <person name="Thakur S."/>
            <person name="Wang P.W."/>
            <person name="Gong Y."/>
            <person name="Weir B.S."/>
            <person name="Guttman D.S."/>
        </authorList>
    </citation>
    <scope>NUCLEOTIDE SEQUENCE [LARGE SCALE GENOMIC DNA]</scope>
    <source>
        <strain evidence="4 5">ICMP17001</strain>
    </source>
</reference>
<dbReference type="PANTHER" id="PTHR32071">
    <property type="entry name" value="TRANSCRIPTIONAL REGULATORY PROTEIN"/>
    <property type="match status" value="1"/>
</dbReference>
<dbReference type="Proteomes" id="UP000051335">
    <property type="component" value="Unassembled WGS sequence"/>
</dbReference>
<proteinExistence type="predicted"/>
<protein>
    <submittedName>
        <fullName evidence="4">Plasmid partitioning protein ParA</fullName>
    </submittedName>
</protein>
<accession>A0A0P9NPC0</accession>
<dbReference type="GO" id="GO:0006355">
    <property type="term" value="P:regulation of DNA-templated transcription"/>
    <property type="evidence" value="ECO:0007669"/>
    <property type="project" value="InterPro"/>
</dbReference>
<dbReference type="Gene3D" id="3.40.50.300">
    <property type="entry name" value="P-loop containing nucleotide triphosphate hydrolases"/>
    <property type="match status" value="1"/>
</dbReference>
<dbReference type="EMBL" id="LJQC01000154">
    <property type="protein sequence ID" value="KPX08338.1"/>
    <property type="molecule type" value="Genomic_DNA"/>
</dbReference>
<feature type="domain" description="Sigma-54 factor interaction" evidence="3">
    <location>
        <begin position="1"/>
        <end position="45"/>
    </location>
</feature>
<organism evidence="4 5">
    <name type="scientific">Pseudomonas syringae pv. coryli</name>
    <dbReference type="NCBI Taxonomy" id="317659"/>
    <lineage>
        <taxon>Bacteria</taxon>
        <taxon>Pseudomonadati</taxon>
        <taxon>Pseudomonadota</taxon>
        <taxon>Gammaproteobacteria</taxon>
        <taxon>Pseudomonadales</taxon>
        <taxon>Pseudomonadaceae</taxon>
        <taxon>Pseudomonas</taxon>
    </lineage>
</organism>
<evidence type="ECO:0000313" key="5">
    <source>
        <dbReference type="Proteomes" id="UP000051335"/>
    </source>
</evidence>
<evidence type="ECO:0000256" key="2">
    <source>
        <dbReference type="ARBA" id="ARBA00022840"/>
    </source>
</evidence>
<dbReference type="PANTHER" id="PTHR32071:SF57">
    <property type="entry name" value="C4-DICARBOXYLATE TRANSPORT TRANSCRIPTIONAL REGULATORY PROTEIN DCTD"/>
    <property type="match status" value="1"/>
</dbReference>
<name>A0A0P9NPC0_9PSED</name>
<dbReference type="PROSITE" id="PS50045">
    <property type="entry name" value="SIGMA54_INTERACT_4"/>
    <property type="match status" value="1"/>
</dbReference>
<evidence type="ECO:0000256" key="1">
    <source>
        <dbReference type="ARBA" id="ARBA00022741"/>
    </source>
</evidence>
<dbReference type="GO" id="GO:0005524">
    <property type="term" value="F:ATP binding"/>
    <property type="evidence" value="ECO:0007669"/>
    <property type="project" value="UniProtKB-KW"/>
</dbReference>
<gene>
    <name evidence="4" type="ORF">ALO75_200338</name>
</gene>
<keyword evidence="2" id="KW-0067">ATP-binding</keyword>
<dbReference type="Pfam" id="PF00158">
    <property type="entry name" value="Sigma54_activat"/>
    <property type="match status" value="1"/>
</dbReference>
<keyword evidence="5" id="KW-1185">Reference proteome</keyword>
<dbReference type="AlphaFoldDB" id="A0A0P9NPC0"/>
<dbReference type="InterPro" id="IPR027417">
    <property type="entry name" value="P-loop_NTPase"/>
</dbReference>
<keyword evidence="1" id="KW-0547">Nucleotide-binding</keyword>
<dbReference type="PATRIC" id="fig|317659.3.peg.1252"/>
<dbReference type="InterPro" id="IPR002078">
    <property type="entry name" value="Sigma_54_int"/>
</dbReference>
<comment type="caution">
    <text evidence="4">The sequence shown here is derived from an EMBL/GenBank/DDBJ whole genome shotgun (WGS) entry which is preliminary data.</text>
</comment>